<feature type="region of interest" description="Disordered" evidence="4">
    <location>
        <begin position="543"/>
        <end position="643"/>
    </location>
</feature>
<dbReference type="VEuPathDB" id="FungiDB:PYU1_G010189"/>
<dbReference type="Pfam" id="PF00050">
    <property type="entry name" value="Kazal_1"/>
    <property type="match status" value="3"/>
</dbReference>
<dbReference type="Proteomes" id="UP000019132">
    <property type="component" value="Unassembled WGS sequence"/>
</dbReference>
<dbReference type="eggNOG" id="KOG3509">
    <property type="taxonomic scope" value="Eukaryota"/>
</dbReference>
<keyword evidence="5" id="KW-0732">Signal</keyword>
<dbReference type="PANTHER" id="PTHR10913:SF45">
    <property type="entry name" value="FOLLISTATIN, ISOFORM A-RELATED"/>
    <property type="match status" value="1"/>
</dbReference>
<evidence type="ECO:0000313" key="7">
    <source>
        <dbReference type="EnsemblProtists" id="PYU1_T010209"/>
    </source>
</evidence>
<dbReference type="Gene3D" id="3.30.60.30">
    <property type="match status" value="5"/>
</dbReference>
<keyword evidence="8" id="KW-1185">Reference proteome</keyword>
<dbReference type="EnsemblProtists" id="PYU1_T010209">
    <property type="protein sequence ID" value="PYU1_T010209"/>
    <property type="gene ID" value="PYU1_G010189"/>
</dbReference>
<feature type="region of interest" description="Disordered" evidence="4">
    <location>
        <begin position="38"/>
        <end position="70"/>
    </location>
</feature>
<feature type="region of interest" description="Disordered" evidence="4">
    <location>
        <begin position="330"/>
        <end position="351"/>
    </location>
</feature>
<keyword evidence="2" id="KW-0722">Serine protease inhibitor</keyword>
<evidence type="ECO:0000256" key="1">
    <source>
        <dbReference type="ARBA" id="ARBA00022690"/>
    </source>
</evidence>
<dbReference type="PROSITE" id="PS51465">
    <property type="entry name" value="KAZAL_2"/>
    <property type="match status" value="5"/>
</dbReference>
<proteinExistence type="predicted"/>
<reference evidence="8" key="2">
    <citation type="submission" date="2010-04" db="EMBL/GenBank/DDBJ databases">
        <authorList>
            <person name="Buell R."/>
            <person name="Hamilton J."/>
            <person name="Hostetler J."/>
        </authorList>
    </citation>
    <scope>NUCLEOTIDE SEQUENCE [LARGE SCALE GENOMIC DNA]</scope>
    <source>
        <strain evidence="8">DAOM:BR144</strain>
    </source>
</reference>
<dbReference type="SUPFAM" id="SSF100895">
    <property type="entry name" value="Kazal-type serine protease inhibitors"/>
    <property type="match status" value="5"/>
</dbReference>
<feature type="region of interest" description="Disordered" evidence="4">
    <location>
        <begin position="398"/>
        <end position="491"/>
    </location>
</feature>
<feature type="domain" description="Kazal-like" evidence="6">
    <location>
        <begin position="346"/>
        <end position="399"/>
    </location>
</feature>
<dbReference type="Pfam" id="PF07648">
    <property type="entry name" value="Kazal_2"/>
    <property type="match status" value="2"/>
</dbReference>
<sequence length="643" mass="62757">MKLLSLLLVSAAHLALVQASVQGNGFGLSNMVQRTSYVTPETPPAAGGQSTATGNGGSSGQAPATTAPATPASTISQCSDACGALYQPVCGSDGKTYPNECTLSVANCKSPELKLTVKSPGACAQGSDTAQGTPPPSGGDSASPSTGPGSSGSATPAPTTTAPVTSTCKQTCSKIRKPVCGSDGTMYSNLCILKNAQCDNSEIMQMAEDKCSSTTTSTSGSNSSTSTTTGDSSTSTSTTTGDSSTSTSTTTGDSSTSTSTSTGGSKGPVISTGGSDSNVAQCTTMCTMELDPVCGSDGKTYSNPCALKNAQCENPKSNIVVKAAGECQATTSPVNQGSTTGGTDSTSSTSNCPSMCTADYTPVCGSDGKTYSNKCQLSIAKCKNPTSNISLKSEGECVTKTASPGSPTGGSSSTTTGSSTTNTGTSGSGTSTSGNTGTKGYSTGISGNSATTGSSTTSTGSTTTTGSSTSTSSSTSGNAATGTEQPVPTEPIKVAPSKCEMACTKQYAPVCGSNGKTYTNSCALKLANCKSSKKEITIRSEGACVKPSTSTSQKPSGTTSTSKSTSTTTTTSGSTTPASETGSSPALGSATTTTTSKGSGTTTSTTTGTTGNTSNIGASTAVGGKGTYLRGPASGNSPVQGNY</sequence>
<feature type="compositionally biased region" description="Polar residues" evidence="4">
    <location>
        <begin position="634"/>
        <end position="643"/>
    </location>
</feature>
<feature type="domain" description="Kazal-like" evidence="6">
    <location>
        <begin position="162"/>
        <end position="213"/>
    </location>
</feature>
<organism evidence="7 8">
    <name type="scientific">Globisporangium ultimum (strain ATCC 200006 / CBS 805.95 / DAOM BR144)</name>
    <name type="common">Pythium ultimum</name>
    <dbReference type="NCBI Taxonomy" id="431595"/>
    <lineage>
        <taxon>Eukaryota</taxon>
        <taxon>Sar</taxon>
        <taxon>Stramenopiles</taxon>
        <taxon>Oomycota</taxon>
        <taxon>Peronosporomycetes</taxon>
        <taxon>Pythiales</taxon>
        <taxon>Pythiaceae</taxon>
        <taxon>Globisporangium</taxon>
    </lineage>
</organism>
<dbReference type="STRING" id="431595.K3WZ10"/>
<feature type="region of interest" description="Disordered" evidence="4">
    <location>
        <begin position="119"/>
        <end position="165"/>
    </location>
</feature>
<evidence type="ECO:0000256" key="3">
    <source>
        <dbReference type="ARBA" id="ARBA00023157"/>
    </source>
</evidence>
<reference evidence="7" key="3">
    <citation type="submission" date="2015-02" db="UniProtKB">
        <authorList>
            <consortium name="EnsemblProtists"/>
        </authorList>
    </citation>
    <scope>IDENTIFICATION</scope>
    <source>
        <strain evidence="7">DAOM BR144</strain>
    </source>
</reference>
<feature type="compositionally biased region" description="Low complexity" evidence="4">
    <location>
        <begin position="399"/>
        <end position="483"/>
    </location>
</feature>
<keyword evidence="1" id="KW-0646">Protease inhibitor</keyword>
<dbReference type="InterPro" id="IPR050653">
    <property type="entry name" value="Prot_Inhib_GrowthFact_Antg"/>
</dbReference>
<accession>K3WZ10</accession>
<evidence type="ECO:0000259" key="6">
    <source>
        <dbReference type="PROSITE" id="PS51465"/>
    </source>
</evidence>
<feature type="region of interest" description="Disordered" evidence="4">
    <location>
        <begin position="212"/>
        <end position="276"/>
    </location>
</feature>
<dbReference type="CDD" id="cd00104">
    <property type="entry name" value="KAZAL_FS"/>
    <property type="match status" value="5"/>
</dbReference>
<protein>
    <recommendedName>
        <fullName evidence="6">Kazal-like domain-containing protein</fullName>
    </recommendedName>
</protein>
<keyword evidence="3" id="KW-1015">Disulfide bond</keyword>
<feature type="compositionally biased region" description="Low complexity" evidence="4">
    <location>
        <begin position="212"/>
        <end position="263"/>
    </location>
</feature>
<dbReference type="OMA" id="DICDMLP"/>
<dbReference type="InterPro" id="IPR036058">
    <property type="entry name" value="Kazal_dom_sf"/>
</dbReference>
<dbReference type="SMART" id="SM00280">
    <property type="entry name" value="KAZAL"/>
    <property type="match status" value="5"/>
</dbReference>
<evidence type="ECO:0000313" key="8">
    <source>
        <dbReference type="Proteomes" id="UP000019132"/>
    </source>
</evidence>
<dbReference type="AlphaFoldDB" id="K3WZ10"/>
<feature type="domain" description="Kazal-like" evidence="6">
    <location>
        <begin position="72"/>
        <end position="125"/>
    </location>
</feature>
<feature type="signal peptide" evidence="5">
    <location>
        <begin position="1"/>
        <end position="19"/>
    </location>
</feature>
<feature type="compositionally biased region" description="Low complexity" evidence="4">
    <location>
        <begin position="138"/>
        <end position="165"/>
    </location>
</feature>
<feature type="chain" id="PRO_5003868242" description="Kazal-like domain-containing protein" evidence="5">
    <location>
        <begin position="20"/>
        <end position="643"/>
    </location>
</feature>
<feature type="compositionally biased region" description="Low complexity" evidence="4">
    <location>
        <begin position="337"/>
        <end position="350"/>
    </location>
</feature>
<evidence type="ECO:0000256" key="2">
    <source>
        <dbReference type="ARBA" id="ARBA00022900"/>
    </source>
</evidence>
<name>K3WZ10_GLOUD</name>
<feature type="domain" description="Kazal-like" evidence="6">
    <location>
        <begin position="276"/>
        <end position="329"/>
    </location>
</feature>
<feature type="domain" description="Kazal-like" evidence="6">
    <location>
        <begin position="493"/>
        <end position="546"/>
    </location>
</feature>
<dbReference type="InterPro" id="IPR002350">
    <property type="entry name" value="Kazal_dom"/>
</dbReference>
<dbReference type="GO" id="GO:0005576">
    <property type="term" value="C:extracellular region"/>
    <property type="evidence" value="ECO:0007669"/>
    <property type="project" value="TreeGrafter"/>
</dbReference>
<dbReference type="HOGENOM" id="CLU_426128_0_0_1"/>
<evidence type="ECO:0000256" key="4">
    <source>
        <dbReference type="SAM" id="MobiDB-lite"/>
    </source>
</evidence>
<reference evidence="8" key="1">
    <citation type="journal article" date="2010" name="Genome Biol.">
        <title>Genome sequence of the necrotrophic plant pathogen Pythium ultimum reveals original pathogenicity mechanisms and effector repertoire.</title>
        <authorList>
            <person name="Levesque C.A."/>
            <person name="Brouwer H."/>
            <person name="Cano L."/>
            <person name="Hamilton J.P."/>
            <person name="Holt C."/>
            <person name="Huitema E."/>
            <person name="Raffaele S."/>
            <person name="Robideau G.P."/>
            <person name="Thines M."/>
            <person name="Win J."/>
            <person name="Zerillo M.M."/>
            <person name="Beakes G.W."/>
            <person name="Boore J.L."/>
            <person name="Busam D."/>
            <person name="Dumas B."/>
            <person name="Ferriera S."/>
            <person name="Fuerstenberg S.I."/>
            <person name="Gachon C.M."/>
            <person name="Gaulin E."/>
            <person name="Govers F."/>
            <person name="Grenville-Briggs L."/>
            <person name="Horner N."/>
            <person name="Hostetler J."/>
            <person name="Jiang R.H."/>
            <person name="Johnson J."/>
            <person name="Krajaejun T."/>
            <person name="Lin H."/>
            <person name="Meijer H.J."/>
            <person name="Moore B."/>
            <person name="Morris P."/>
            <person name="Phuntmart V."/>
            <person name="Puiu D."/>
            <person name="Shetty J."/>
            <person name="Stajich J.E."/>
            <person name="Tripathy S."/>
            <person name="Wawra S."/>
            <person name="van West P."/>
            <person name="Whitty B.R."/>
            <person name="Coutinho P.M."/>
            <person name="Henrissat B."/>
            <person name="Martin F."/>
            <person name="Thomas P.D."/>
            <person name="Tyler B.M."/>
            <person name="De Vries R.P."/>
            <person name="Kamoun S."/>
            <person name="Yandell M."/>
            <person name="Tisserat N."/>
            <person name="Buell C.R."/>
        </authorList>
    </citation>
    <scope>NUCLEOTIDE SEQUENCE</scope>
    <source>
        <strain evidence="8">DAOM:BR144</strain>
    </source>
</reference>
<feature type="compositionally biased region" description="Low complexity" evidence="4">
    <location>
        <begin position="546"/>
        <end position="620"/>
    </location>
</feature>
<dbReference type="InParanoid" id="K3WZ10"/>
<dbReference type="PANTHER" id="PTHR10913">
    <property type="entry name" value="FOLLISTATIN-RELATED"/>
    <property type="match status" value="1"/>
</dbReference>
<evidence type="ECO:0000256" key="5">
    <source>
        <dbReference type="SAM" id="SignalP"/>
    </source>
</evidence>
<dbReference type="EMBL" id="GL376623">
    <property type="status" value="NOT_ANNOTATED_CDS"/>
    <property type="molecule type" value="Genomic_DNA"/>
</dbReference>